<feature type="transmembrane region" description="Helical" evidence="22">
    <location>
        <begin position="6"/>
        <end position="23"/>
    </location>
</feature>
<feature type="transmembrane region" description="Helical" evidence="22">
    <location>
        <begin position="128"/>
        <end position="147"/>
    </location>
</feature>
<comment type="similarity">
    <text evidence="16">In the central section; belongs to the NarJ/NarW family.</text>
</comment>
<dbReference type="GO" id="GO:0005886">
    <property type="term" value="C:plasma membrane"/>
    <property type="evidence" value="ECO:0007669"/>
    <property type="project" value="UniProtKB-SubCell"/>
</dbReference>
<dbReference type="NCBIfam" id="TIGR00351">
    <property type="entry name" value="narI"/>
    <property type="match status" value="1"/>
</dbReference>
<dbReference type="GO" id="GO:0020037">
    <property type="term" value="F:heme binding"/>
    <property type="evidence" value="ECO:0007669"/>
    <property type="project" value="TreeGrafter"/>
</dbReference>
<evidence type="ECO:0000256" key="2">
    <source>
        <dbReference type="ARBA" id="ARBA00001970"/>
    </source>
</evidence>
<dbReference type="OrthoDB" id="9788113at2"/>
<dbReference type="PANTHER" id="PTHR30598">
    <property type="entry name" value="NITRATE REDUCTASE PRIVATE CHAPERONE, REDOX ENZYME MATURATION PROTEIN REMP FAMILY"/>
    <property type="match status" value="1"/>
</dbReference>
<dbReference type="InterPro" id="IPR036197">
    <property type="entry name" value="NarG-like_sf"/>
</dbReference>
<keyword evidence="25" id="KW-1185">Reference proteome</keyword>
<dbReference type="InterPro" id="IPR051936">
    <property type="entry name" value="Heme-iron_electron_transfer"/>
</dbReference>
<dbReference type="GO" id="GO:0042128">
    <property type="term" value="P:nitrate assimilation"/>
    <property type="evidence" value="ECO:0007669"/>
    <property type="project" value="UniProtKB-KW"/>
</dbReference>
<comment type="cofactor">
    <cofactor evidence="2">
        <name>heme b</name>
        <dbReference type="ChEBI" id="CHEBI:60344"/>
    </cofactor>
</comment>
<keyword evidence="6 20" id="KW-0349">Heme</keyword>
<evidence type="ECO:0000313" key="25">
    <source>
        <dbReference type="Proteomes" id="UP000239814"/>
    </source>
</evidence>
<evidence type="ECO:0000256" key="15">
    <source>
        <dbReference type="ARBA" id="ARBA00056200"/>
    </source>
</evidence>
<keyword evidence="10 22" id="KW-1133">Transmembrane helix</keyword>
<dbReference type="RefSeq" id="WP_105943207.1">
    <property type="nucleotide sequence ID" value="NZ_CP027433.1"/>
</dbReference>
<dbReference type="Proteomes" id="UP000239814">
    <property type="component" value="Chromosome"/>
</dbReference>
<feature type="region of interest" description="Disordered" evidence="21">
    <location>
        <begin position="228"/>
        <end position="252"/>
    </location>
</feature>
<evidence type="ECO:0000256" key="7">
    <source>
        <dbReference type="ARBA" id="ARBA00022692"/>
    </source>
</evidence>
<evidence type="ECO:0000256" key="3">
    <source>
        <dbReference type="ARBA" id="ARBA00004651"/>
    </source>
</evidence>
<evidence type="ECO:0000256" key="18">
    <source>
        <dbReference type="ARBA" id="ARBA00061480"/>
    </source>
</evidence>
<comment type="cofactor">
    <cofactor evidence="1">
        <name>Mo-bis(molybdopterin guanine dinucleotide)</name>
        <dbReference type="ChEBI" id="CHEBI:60539"/>
    </cofactor>
</comment>
<feature type="binding site" description="axial binding residue" evidence="20">
    <location>
        <position position="205"/>
    </location>
    <ligand>
        <name>heme b</name>
        <dbReference type="ChEBI" id="CHEBI:60344"/>
        <label>1</label>
    </ligand>
    <ligandPart>
        <name>Fe</name>
        <dbReference type="ChEBI" id="CHEBI:18248"/>
    </ligandPart>
</feature>
<feature type="domain" description="NarG-like" evidence="23">
    <location>
        <begin position="4"/>
        <end position="224"/>
    </location>
</feature>
<comment type="subcellular location">
    <subcellularLocation>
        <location evidence="3">Cell membrane</location>
        <topology evidence="3">Multi-pass membrane protein</topology>
    </subcellularLocation>
</comment>
<protein>
    <recommendedName>
        <fullName evidence="19">Nitrate reductase-like protein NarX</fullName>
    </recommendedName>
</protein>
<feature type="transmembrane region" description="Helical" evidence="22">
    <location>
        <begin position="184"/>
        <end position="204"/>
    </location>
</feature>
<feature type="binding site" description="axial binding residue" evidence="20">
    <location>
        <position position="63"/>
    </location>
    <ligand>
        <name>heme b</name>
        <dbReference type="ChEBI" id="CHEBI:60344"/>
        <label>1</label>
    </ligand>
    <ligandPart>
        <name>Fe</name>
        <dbReference type="ChEBI" id="CHEBI:18248"/>
    </ligandPart>
</feature>
<name>A0A2S0KIM9_9ACTN</name>
<dbReference type="Gene3D" id="1.20.950.20">
    <property type="entry name" value="Transmembrane di-heme cytochromes, Chain C"/>
    <property type="match status" value="1"/>
</dbReference>
<evidence type="ECO:0000256" key="8">
    <source>
        <dbReference type="ARBA" id="ARBA00022723"/>
    </source>
</evidence>
<evidence type="ECO:0000256" key="6">
    <source>
        <dbReference type="ARBA" id="ARBA00022617"/>
    </source>
</evidence>
<dbReference type="KEGG" id="git:C6V83_15870"/>
<dbReference type="FunFam" id="1.20.950.20:FF:000001">
    <property type="entry name" value="Respiratory nitrate reductase subunit gamma"/>
    <property type="match status" value="1"/>
</dbReference>
<keyword evidence="4" id="KW-0813">Transport</keyword>
<evidence type="ECO:0000256" key="12">
    <source>
        <dbReference type="ARBA" id="ARBA00023004"/>
    </source>
</evidence>
<comment type="function">
    <text evidence="15">Does not seem to have nitrate reductase activity.</text>
</comment>
<feature type="binding site" description="axial binding residue" evidence="20">
    <location>
        <position position="53"/>
    </location>
    <ligand>
        <name>heme b</name>
        <dbReference type="ChEBI" id="CHEBI:60344"/>
        <label>1</label>
    </ligand>
    <ligandPart>
        <name>Fe</name>
        <dbReference type="ChEBI" id="CHEBI:18248"/>
    </ligandPart>
</feature>
<evidence type="ECO:0000256" key="21">
    <source>
        <dbReference type="SAM" id="MobiDB-lite"/>
    </source>
</evidence>
<dbReference type="EMBL" id="CP027433">
    <property type="protein sequence ID" value="AVM01501.1"/>
    <property type="molecule type" value="Genomic_DNA"/>
</dbReference>
<gene>
    <name evidence="24" type="primary">narI</name>
    <name evidence="24" type="ORF">C6V83_15870</name>
</gene>
<dbReference type="GO" id="GO:0046872">
    <property type="term" value="F:metal ion binding"/>
    <property type="evidence" value="ECO:0007669"/>
    <property type="project" value="UniProtKB-KW"/>
</dbReference>
<reference evidence="24 25" key="1">
    <citation type="submission" date="2018-03" db="EMBL/GenBank/DDBJ databases">
        <title>Characteristics and genome of n-alkane degrading marine bacteria Gordonia iterans isolated from crude oil contaminated in Tae-an, South Korea.</title>
        <authorList>
            <person name="Lee S.-S."/>
            <person name="Kim H."/>
        </authorList>
    </citation>
    <scope>NUCLEOTIDE SEQUENCE [LARGE SCALE GENOMIC DNA]</scope>
    <source>
        <strain evidence="24 25">Co17</strain>
    </source>
</reference>
<keyword evidence="14 22" id="KW-0472">Membrane</keyword>
<dbReference type="InterPro" id="IPR023234">
    <property type="entry name" value="NarG-like_domain"/>
</dbReference>
<keyword evidence="9" id="KW-0249">Electron transport</keyword>
<evidence type="ECO:0000256" key="1">
    <source>
        <dbReference type="ARBA" id="ARBA00001942"/>
    </source>
</evidence>
<evidence type="ECO:0000256" key="11">
    <source>
        <dbReference type="ARBA" id="ARBA00023002"/>
    </source>
</evidence>
<keyword evidence="12 20" id="KW-0408">Iron</keyword>
<dbReference type="Pfam" id="PF02665">
    <property type="entry name" value="Nitrate_red_gam"/>
    <property type="match status" value="1"/>
</dbReference>
<evidence type="ECO:0000313" key="24">
    <source>
        <dbReference type="EMBL" id="AVM01501.1"/>
    </source>
</evidence>
<organism evidence="24 25">
    <name type="scientific">Gordonia iterans</name>
    <dbReference type="NCBI Taxonomy" id="1004901"/>
    <lineage>
        <taxon>Bacteria</taxon>
        <taxon>Bacillati</taxon>
        <taxon>Actinomycetota</taxon>
        <taxon>Actinomycetes</taxon>
        <taxon>Mycobacteriales</taxon>
        <taxon>Gordoniaceae</taxon>
        <taxon>Gordonia</taxon>
    </lineage>
</organism>
<dbReference type="GO" id="GO:0019645">
    <property type="term" value="P:anaerobic electron transport chain"/>
    <property type="evidence" value="ECO:0007669"/>
    <property type="project" value="TreeGrafter"/>
</dbReference>
<sequence>MSLFLWGVVPYLALIAVIGGTIWRFKYDKFGWTTRSSELYESRLLRIGSPLFHYGILLVIVGHAIGLVIPESWTHAIGISEDMYHWVAAVGGIIAAIAALVGVAILIYRRRTTGPVFAATTNNDKLMYVMLVAAMIAGTYITVVGMIDPHGPGVNYRETVAPWFRSIFVLQPDIHAMDAAPLRFHVHVLLGMLLFILVPFTRLVHMFTAPLHYFFRPYIVYRSRDRVAPGTRRGTTPQSRAWVPVGTEDRDS</sequence>
<feature type="transmembrane region" description="Helical" evidence="22">
    <location>
        <begin position="86"/>
        <end position="108"/>
    </location>
</feature>
<dbReference type="GO" id="GO:0008940">
    <property type="term" value="F:nitrate reductase activity"/>
    <property type="evidence" value="ECO:0007669"/>
    <property type="project" value="InterPro"/>
</dbReference>
<evidence type="ECO:0000256" key="4">
    <source>
        <dbReference type="ARBA" id="ARBA00022448"/>
    </source>
</evidence>
<keyword evidence="5" id="KW-1003">Cell membrane</keyword>
<evidence type="ECO:0000256" key="10">
    <source>
        <dbReference type="ARBA" id="ARBA00022989"/>
    </source>
</evidence>
<evidence type="ECO:0000256" key="9">
    <source>
        <dbReference type="ARBA" id="ARBA00022982"/>
    </source>
</evidence>
<feature type="transmembrane region" description="Helical" evidence="22">
    <location>
        <begin position="44"/>
        <end position="66"/>
    </location>
</feature>
<evidence type="ECO:0000256" key="14">
    <source>
        <dbReference type="ARBA" id="ARBA00023136"/>
    </source>
</evidence>
<dbReference type="SUPFAM" id="SSF103501">
    <property type="entry name" value="Respiratory nitrate reductase 1 gamma chain"/>
    <property type="match status" value="1"/>
</dbReference>
<dbReference type="InterPro" id="IPR003816">
    <property type="entry name" value="Nitrate_red_gam"/>
</dbReference>
<evidence type="ECO:0000256" key="13">
    <source>
        <dbReference type="ARBA" id="ARBA00023063"/>
    </source>
</evidence>
<feature type="binding site" description="axial binding residue" evidence="20">
    <location>
        <position position="187"/>
    </location>
    <ligand>
        <name>heme b</name>
        <dbReference type="ChEBI" id="CHEBI:60344"/>
        <label>2</label>
    </ligand>
    <ligandPart>
        <name>Fe</name>
        <dbReference type="ChEBI" id="CHEBI:18248"/>
    </ligandPart>
</feature>
<proteinExistence type="inferred from homology"/>
<evidence type="ECO:0000256" key="17">
    <source>
        <dbReference type="ARBA" id="ARBA00061196"/>
    </source>
</evidence>
<dbReference type="GO" id="GO:0009055">
    <property type="term" value="F:electron transfer activity"/>
    <property type="evidence" value="ECO:0007669"/>
    <property type="project" value="TreeGrafter"/>
</dbReference>
<comment type="similarity">
    <text evidence="17">In the C-terminal section; belongs to the nitrate reductase gamma subunit family.</text>
</comment>
<evidence type="ECO:0000256" key="5">
    <source>
        <dbReference type="ARBA" id="ARBA00022475"/>
    </source>
</evidence>
<comment type="similarity">
    <text evidence="18">In the N-terminal section; belongs to the nitrate reductase alpha subunit family.</text>
</comment>
<evidence type="ECO:0000256" key="19">
    <source>
        <dbReference type="ARBA" id="ARBA00071287"/>
    </source>
</evidence>
<keyword evidence="13" id="KW-0534">Nitrate assimilation</keyword>
<keyword evidence="11" id="KW-0560">Oxidoreductase</keyword>
<accession>A0A2S0KIM9</accession>
<evidence type="ECO:0000256" key="22">
    <source>
        <dbReference type="SAM" id="Phobius"/>
    </source>
</evidence>
<dbReference type="AlphaFoldDB" id="A0A2S0KIM9"/>
<keyword evidence="8" id="KW-0479">Metal-binding</keyword>
<evidence type="ECO:0000256" key="16">
    <source>
        <dbReference type="ARBA" id="ARBA00061095"/>
    </source>
</evidence>
<dbReference type="GO" id="GO:0009325">
    <property type="term" value="C:nitrate reductase complex"/>
    <property type="evidence" value="ECO:0007669"/>
    <property type="project" value="InterPro"/>
</dbReference>
<evidence type="ECO:0000259" key="23">
    <source>
        <dbReference type="Pfam" id="PF02665"/>
    </source>
</evidence>
<dbReference type="PANTHER" id="PTHR30598:SF3">
    <property type="entry name" value="RESPIRATORY NITRATE REDUCTASE 1 GAMMA CHAIN"/>
    <property type="match status" value="1"/>
</dbReference>
<keyword evidence="7 22" id="KW-0812">Transmembrane</keyword>
<evidence type="ECO:0000256" key="20">
    <source>
        <dbReference type="PIRSR" id="PIRSR603816-1"/>
    </source>
</evidence>